<evidence type="ECO:0000313" key="4">
    <source>
        <dbReference type="Proteomes" id="UP000239724"/>
    </source>
</evidence>
<dbReference type="OrthoDB" id="7992954at2"/>
<sequence length="202" mass="21727">MQEALEHHEHAEHIAHGHDAHETSGPERRFNQMAALLVAVLAAGLAITEQGAKQAEIRVQQNAIAATDTWAQYQAKSTRGTLSKDLAAVLSVLGSPDPSVMQRRDQLIAQFNQDQDRFENDPKDGKTAIAARARGFEDARDHAMEQTHAYHNGAASMELGIVLSTASAITRARPLLLMALAFGLVGAVFSVLALVDPHLGAL</sequence>
<gene>
    <name evidence="3" type="ORF">CCS01_06250</name>
</gene>
<dbReference type="Pfam" id="PF14235">
    <property type="entry name" value="DUF4337"/>
    <property type="match status" value="1"/>
</dbReference>
<evidence type="ECO:0000313" key="3">
    <source>
        <dbReference type="EMBL" id="PPQ35900.1"/>
    </source>
</evidence>
<dbReference type="EMBL" id="NHRY01000065">
    <property type="protein sequence ID" value="PPQ35900.1"/>
    <property type="molecule type" value="Genomic_DNA"/>
</dbReference>
<name>A0A2S6NL94_RHOGL</name>
<keyword evidence="2" id="KW-1133">Transmembrane helix</keyword>
<comment type="caution">
    <text evidence="3">The sequence shown here is derived from an EMBL/GenBank/DDBJ whole genome shotgun (WGS) entry which is preliminary data.</text>
</comment>
<keyword evidence="2" id="KW-0472">Membrane</keyword>
<dbReference type="RefSeq" id="WP_104517989.1">
    <property type="nucleotide sequence ID" value="NZ_NHRY01000065.1"/>
</dbReference>
<dbReference type="AlphaFoldDB" id="A0A2S6NL94"/>
<organism evidence="3 4">
    <name type="scientific">Rhodopila globiformis</name>
    <name type="common">Rhodopseudomonas globiformis</name>
    <dbReference type="NCBI Taxonomy" id="1071"/>
    <lineage>
        <taxon>Bacteria</taxon>
        <taxon>Pseudomonadati</taxon>
        <taxon>Pseudomonadota</taxon>
        <taxon>Alphaproteobacteria</taxon>
        <taxon>Acetobacterales</taxon>
        <taxon>Acetobacteraceae</taxon>
        <taxon>Rhodopila</taxon>
    </lineage>
</organism>
<evidence type="ECO:0008006" key="5">
    <source>
        <dbReference type="Google" id="ProtNLM"/>
    </source>
</evidence>
<proteinExistence type="predicted"/>
<feature type="region of interest" description="Disordered" evidence="1">
    <location>
        <begin position="1"/>
        <end position="25"/>
    </location>
</feature>
<evidence type="ECO:0000256" key="1">
    <source>
        <dbReference type="SAM" id="MobiDB-lite"/>
    </source>
</evidence>
<reference evidence="3 4" key="1">
    <citation type="journal article" date="2018" name="Arch. Microbiol.">
        <title>New insights into the metabolic potential of the phototrophic purple bacterium Rhodopila globiformis DSM 161(T) from its draft genome sequence and evidence for a vanadium-dependent nitrogenase.</title>
        <authorList>
            <person name="Imhoff J.F."/>
            <person name="Rahn T."/>
            <person name="Kunzel S."/>
            <person name="Neulinger S.C."/>
        </authorList>
    </citation>
    <scope>NUCLEOTIDE SEQUENCE [LARGE SCALE GENOMIC DNA]</scope>
    <source>
        <strain evidence="3 4">DSM 161</strain>
    </source>
</reference>
<evidence type="ECO:0000256" key="2">
    <source>
        <dbReference type="SAM" id="Phobius"/>
    </source>
</evidence>
<feature type="transmembrane region" description="Helical" evidence="2">
    <location>
        <begin position="175"/>
        <end position="195"/>
    </location>
</feature>
<accession>A0A2S6NL94</accession>
<keyword evidence="2" id="KW-0812">Transmembrane</keyword>
<dbReference type="Proteomes" id="UP000239724">
    <property type="component" value="Unassembled WGS sequence"/>
</dbReference>
<protein>
    <recommendedName>
        <fullName evidence="5">DUF4337 domain-containing protein</fullName>
    </recommendedName>
</protein>
<dbReference type="InterPro" id="IPR025570">
    <property type="entry name" value="DUF4337"/>
</dbReference>
<keyword evidence="4" id="KW-1185">Reference proteome</keyword>